<dbReference type="EMBL" id="CAJEWN010002875">
    <property type="protein sequence ID" value="CAD2205629.1"/>
    <property type="molecule type" value="Genomic_DNA"/>
</dbReference>
<sequence>MNTIKCNNTWTIKNVMKIVGHVENDRKLNLTKWTRGSYSTFYLIWLRQIEPNSANDLVNTQYRIYVYINGVYKDIIRFSIFFQKILLYTQAQHKN</sequence>
<name>A0A6V7Y1W9_MELEN</name>
<comment type="caution">
    <text evidence="1">The sequence shown here is derived from an EMBL/GenBank/DDBJ whole genome shotgun (WGS) entry which is preliminary data.</text>
</comment>
<protein>
    <submittedName>
        <fullName evidence="1">Uncharacterized protein</fullName>
    </submittedName>
</protein>
<dbReference type="AlphaFoldDB" id="A0A6V7Y1W9"/>
<evidence type="ECO:0000313" key="2">
    <source>
        <dbReference type="Proteomes" id="UP000580250"/>
    </source>
</evidence>
<accession>A0A6V7Y1W9</accession>
<dbReference type="Proteomes" id="UP000580250">
    <property type="component" value="Unassembled WGS sequence"/>
</dbReference>
<reference evidence="1 2" key="1">
    <citation type="submission" date="2020-08" db="EMBL/GenBank/DDBJ databases">
        <authorList>
            <person name="Koutsovoulos G."/>
            <person name="Danchin GJ E."/>
        </authorList>
    </citation>
    <scope>NUCLEOTIDE SEQUENCE [LARGE SCALE GENOMIC DNA]</scope>
</reference>
<evidence type="ECO:0000313" key="1">
    <source>
        <dbReference type="EMBL" id="CAD2205629.1"/>
    </source>
</evidence>
<proteinExistence type="predicted"/>
<organism evidence="1 2">
    <name type="scientific">Meloidogyne enterolobii</name>
    <name type="common">Root-knot nematode worm</name>
    <name type="synonym">Meloidogyne mayaguensis</name>
    <dbReference type="NCBI Taxonomy" id="390850"/>
    <lineage>
        <taxon>Eukaryota</taxon>
        <taxon>Metazoa</taxon>
        <taxon>Ecdysozoa</taxon>
        <taxon>Nematoda</taxon>
        <taxon>Chromadorea</taxon>
        <taxon>Rhabditida</taxon>
        <taxon>Tylenchina</taxon>
        <taxon>Tylenchomorpha</taxon>
        <taxon>Tylenchoidea</taxon>
        <taxon>Meloidogynidae</taxon>
        <taxon>Meloidogyninae</taxon>
        <taxon>Meloidogyne</taxon>
    </lineage>
</organism>
<gene>
    <name evidence="1" type="ORF">MENT_LOCUS59455</name>
</gene>